<keyword evidence="4" id="KW-1185">Reference proteome</keyword>
<organism evidence="3 4">
    <name type="scientific">Mycena alexandri</name>
    <dbReference type="NCBI Taxonomy" id="1745969"/>
    <lineage>
        <taxon>Eukaryota</taxon>
        <taxon>Fungi</taxon>
        <taxon>Dikarya</taxon>
        <taxon>Basidiomycota</taxon>
        <taxon>Agaricomycotina</taxon>
        <taxon>Agaricomycetes</taxon>
        <taxon>Agaricomycetidae</taxon>
        <taxon>Agaricales</taxon>
        <taxon>Marasmiineae</taxon>
        <taxon>Mycenaceae</taxon>
        <taxon>Mycena</taxon>
    </lineage>
</organism>
<comment type="caution">
    <text evidence="3">The sequence shown here is derived from an EMBL/GenBank/DDBJ whole genome shotgun (WGS) entry which is preliminary data.</text>
</comment>
<accession>A0AAD6SUA4</accession>
<dbReference type="AlphaFoldDB" id="A0AAD6SUA4"/>
<evidence type="ECO:0000256" key="2">
    <source>
        <dbReference type="SAM" id="Phobius"/>
    </source>
</evidence>
<protein>
    <submittedName>
        <fullName evidence="3">Uncharacterized protein</fullName>
    </submittedName>
</protein>
<sequence length="640" mass="67600">MAMTHQYHRNLLVDLRPFELVVKKQNHGNGARNALKVFKIFIIFQTCGEFDIACGLVDLAAFLACTSMSSHHKLSVKVAMDIAFRRHIIPIMSKCIGSNARVPLNHLAEVRTKLYFYCGRQTPTENADVRARLVSKRQTTSGLTSASWIWIPMANGSASTTAGNVAFIKSFSTPSGKAASSAEISMTAVDHFTVWCNGLPIGASGTGGDAWKSAQALRATLNASSNVFSVLVTNGGGSSVPPGLLAAIQITYSDSTTSTLLSDSSWLAASSLIPSDFPIPSNLFGFSAPVVAAPYGSGAWGKSVSLPSPDPSPLTLQSSMWIWSTTNANQTAPVGNVGFRKTFGPPAGKAAQSAIIVLTCDNNFDLFLNSEYVGSPPQDHAITNWHYPQQFALNLTSTSNVFTILAQNFPSEGTTANTTSPAGLIAAITIQYSDGSSDIAVTDSSWLAGVFTSETAFLSTGDSLLSPAIVQGPLGTAPWTELDTPSNGLNAALVPTSPFSSSASTSPTPSTTHTSPESHSVPVVEIVAPIVGVLVLMALLAGFFLWRRRSSRSTSKHRSFPLINPFSGYSTIPTTDGSGSEPPSLRATPPIPMGEVGAPLDYAGSPPRYDDHAFERPLGVELDPLDAGVNGPPHRRKSPR</sequence>
<feature type="transmembrane region" description="Helical" evidence="2">
    <location>
        <begin position="526"/>
        <end position="546"/>
    </location>
</feature>
<evidence type="ECO:0000313" key="3">
    <source>
        <dbReference type="EMBL" id="KAJ7031917.1"/>
    </source>
</evidence>
<feature type="region of interest" description="Disordered" evidence="1">
    <location>
        <begin position="571"/>
        <end position="640"/>
    </location>
</feature>
<reference evidence="3" key="1">
    <citation type="submission" date="2023-03" db="EMBL/GenBank/DDBJ databases">
        <title>Massive genome expansion in bonnet fungi (Mycena s.s.) driven by repeated elements and novel gene families across ecological guilds.</title>
        <authorList>
            <consortium name="Lawrence Berkeley National Laboratory"/>
            <person name="Harder C.B."/>
            <person name="Miyauchi S."/>
            <person name="Viragh M."/>
            <person name="Kuo A."/>
            <person name="Thoen E."/>
            <person name="Andreopoulos B."/>
            <person name="Lu D."/>
            <person name="Skrede I."/>
            <person name="Drula E."/>
            <person name="Henrissat B."/>
            <person name="Morin E."/>
            <person name="Kohler A."/>
            <person name="Barry K."/>
            <person name="LaButti K."/>
            <person name="Morin E."/>
            <person name="Salamov A."/>
            <person name="Lipzen A."/>
            <person name="Mereny Z."/>
            <person name="Hegedus B."/>
            <person name="Baldrian P."/>
            <person name="Stursova M."/>
            <person name="Weitz H."/>
            <person name="Taylor A."/>
            <person name="Grigoriev I.V."/>
            <person name="Nagy L.G."/>
            <person name="Martin F."/>
            <person name="Kauserud H."/>
        </authorList>
    </citation>
    <scope>NUCLEOTIDE SEQUENCE</scope>
    <source>
        <strain evidence="3">CBHHK200</strain>
    </source>
</reference>
<evidence type="ECO:0000313" key="4">
    <source>
        <dbReference type="Proteomes" id="UP001218188"/>
    </source>
</evidence>
<evidence type="ECO:0000256" key="1">
    <source>
        <dbReference type="SAM" id="MobiDB-lite"/>
    </source>
</evidence>
<proteinExistence type="predicted"/>
<keyword evidence="2" id="KW-0812">Transmembrane</keyword>
<dbReference type="Proteomes" id="UP001218188">
    <property type="component" value="Unassembled WGS sequence"/>
</dbReference>
<keyword evidence="2" id="KW-0472">Membrane</keyword>
<keyword evidence="2" id="KW-1133">Transmembrane helix</keyword>
<gene>
    <name evidence="3" type="ORF">C8F04DRAFT_1185381</name>
</gene>
<dbReference type="EMBL" id="JARJCM010000077">
    <property type="protein sequence ID" value="KAJ7031917.1"/>
    <property type="molecule type" value="Genomic_DNA"/>
</dbReference>
<name>A0AAD6SUA4_9AGAR</name>
<feature type="compositionally biased region" description="Low complexity" evidence="1">
    <location>
        <begin position="495"/>
        <end position="519"/>
    </location>
</feature>
<feature type="region of interest" description="Disordered" evidence="1">
    <location>
        <begin position="493"/>
        <end position="519"/>
    </location>
</feature>
<dbReference type="Gene3D" id="2.60.120.260">
    <property type="entry name" value="Galactose-binding domain-like"/>
    <property type="match status" value="2"/>
</dbReference>